<name>A0ABV4CEN9_9PSEU</name>
<comment type="caution">
    <text evidence="1">The sequence shown here is derived from an EMBL/GenBank/DDBJ whole genome shotgun (WGS) entry which is preliminary data.</text>
</comment>
<dbReference type="Proteomes" id="UP001564626">
    <property type="component" value="Unassembled WGS sequence"/>
</dbReference>
<evidence type="ECO:0000313" key="1">
    <source>
        <dbReference type="EMBL" id="MEY8039574.1"/>
    </source>
</evidence>
<dbReference type="EMBL" id="JBGEHV010000012">
    <property type="protein sequence ID" value="MEY8039574.1"/>
    <property type="molecule type" value="Genomic_DNA"/>
</dbReference>
<evidence type="ECO:0000313" key="2">
    <source>
        <dbReference type="Proteomes" id="UP001564626"/>
    </source>
</evidence>
<proteinExistence type="predicted"/>
<accession>A0ABV4CEN9</accession>
<organism evidence="1 2">
    <name type="scientific">Saccharopolyspora cebuensis</name>
    <dbReference type="NCBI Taxonomy" id="418759"/>
    <lineage>
        <taxon>Bacteria</taxon>
        <taxon>Bacillati</taxon>
        <taxon>Actinomycetota</taxon>
        <taxon>Actinomycetes</taxon>
        <taxon>Pseudonocardiales</taxon>
        <taxon>Pseudonocardiaceae</taxon>
        <taxon>Saccharopolyspora</taxon>
    </lineage>
</organism>
<dbReference type="RefSeq" id="WP_345359507.1">
    <property type="nucleotide sequence ID" value="NZ_BAABII010000004.1"/>
</dbReference>
<reference evidence="1 2" key="1">
    <citation type="submission" date="2024-08" db="EMBL/GenBank/DDBJ databases">
        <title>Genome mining of Saccharopolyspora cebuensis PGLac3 from Nigerian medicinal plant.</title>
        <authorList>
            <person name="Ezeobiora C.E."/>
            <person name="Igbokwe N.H."/>
            <person name="Amin D.H."/>
            <person name="Mendie U.E."/>
        </authorList>
    </citation>
    <scope>NUCLEOTIDE SEQUENCE [LARGE SCALE GENOMIC DNA]</scope>
    <source>
        <strain evidence="1 2">PGLac3</strain>
    </source>
</reference>
<keyword evidence="2" id="KW-1185">Reference proteome</keyword>
<sequence>MATDGITTGKRYYLTNRDQRTGLHVAAHGNWDWVFAAKDEYDPGEPVIFHEYEGGGYVIEHTYRHWDGHKYWARHKNGVYLGKWGPATVWHTRPTENGLLLHKETDFVSSPDSSGTKWVETRDWPTFRIVIRRSWSIEGALNESPDERKLFEFELIPA</sequence>
<gene>
    <name evidence="1" type="ORF">AB8O55_09215</name>
</gene>
<protein>
    <submittedName>
        <fullName evidence="1">Uncharacterized protein</fullName>
    </submittedName>
</protein>